<gene>
    <name evidence="2" type="ORF">PR048_006740</name>
</gene>
<proteinExistence type="predicted"/>
<dbReference type="EMBL" id="JARBHB010000002">
    <property type="protein sequence ID" value="KAJ8894130.1"/>
    <property type="molecule type" value="Genomic_DNA"/>
</dbReference>
<name>A0ABQ9ID45_9NEOP</name>
<reference evidence="2 3" key="1">
    <citation type="submission" date="2023-02" db="EMBL/GenBank/DDBJ databases">
        <title>LHISI_Scaffold_Assembly.</title>
        <authorList>
            <person name="Stuart O.P."/>
            <person name="Cleave R."/>
            <person name="Magrath M.J.L."/>
            <person name="Mikheyev A.S."/>
        </authorList>
    </citation>
    <scope>NUCLEOTIDE SEQUENCE [LARGE SCALE GENOMIC DNA]</scope>
    <source>
        <strain evidence="2">Daus_M_001</strain>
        <tissue evidence="2">Leg muscle</tissue>
    </source>
</reference>
<evidence type="ECO:0000256" key="1">
    <source>
        <dbReference type="SAM" id="MobiDB-lite"/>
    </source>
</evidence>
<sequence length="638" mass="69381">MYYSPSGGRKLHCLGPRGRGSIVVRLLTFHPGEPGSIPDGVALGFSHVVNVPDDAAGRRFFPGISRFPRPSIPAPLHTHLTSPSSSINTSMLRAAQISQLPLSAPACDVQWSGDRTQHREEKDFPLGIPPATGNVRQVSHMRDFVRRQAGSRALISVVGGGLRSCVSLSKKPASPWVRSHVFPHRAIATRSSRRWLCPAIDNRFPETASGTINKWWDNCKCKHTSCLTLVPQYSDALRTSCSKSGENRSLSQCVGDECVAQNSGIAIVRNATVGDRRQWRRTTTTINHVMPAPSTTPDPLPPSSHSLATIPPARSHALPRDRGGFRPRGVVPTTSILPPHFRQLRLADAGCPPHKQGCQLDTLPTITLESVGIAQNCKTQSHSIAKTPRILSPPKHESAGSALAMTINHNQIIRHTIDLSVSLSIHHSLSLFHLFARNCPLTPTTPIVPNPSLANRQIPVRPTLTVNQRPERTLSATSSKLLKVEAETARPYYELQKVLLWHNIVPILHRMSDEVNTYLLAASPGPAASNSGTTSLGSGSSRRRSPDEGLQFPGEAEAQTTLFDPAPRTRTQKVSTISAFTLSDLEKSLKTDIRMAGSGIELGSSRMRVQRVTAVPPRLTLEQVENAQKSRAADCATN</sequence>
<protein>
    <submittedName>
        <fullName evidence="2">Uncharacterized protein</fullName>
    </submittedName>
</protein>
<comment type="caution">
    <text evidence="2">The sequence shown here is derived from an EMBL/GenBank/DDBJ whole genome shotgun (WGS) entry which is preliminary data.</text>
</comment>
<feature type="region of interest" description="Disordered" evidence="1">
    <location>
        <begin position="523"/>
        <end position="551"/>
    </location>
</feature>
<keyword evidence="3" id="KW-1185">Reference proteome</keyword>
<accession>A0ABQ9ID45</accession>
<dbReference type="Proteomes" id="UP001159363">
    <property type="component" value="Chromosome 2"/>
</dbReference>
<feature type="compositionally biased region" description="Low complexity" evidence="1">
    <location>
        <begin position="523"/>
        <end position="540"/>
    </location>
</feature>
<evidence type="ECO:0000313" key="3">
    <source>
        <dbReference type="Proteomes" id="UP001159363"/>
    </source>
</evidence>
<organism evidence="2 3">
    <name type="scientific">Dryococelus australis</name>
    <dbReference type="NCBI Taxonomy" id="614101"/>
    <lineage>
        <taxon>Eukaryota</taxon>
        <taxon>Metazoa</taxon>
        <taxon>Ecdysozoa</taxon>
        <taxon>Arthropoda</taxon>
        <taxon>Hexapoda</taxon>
        <taxon>Insecta</taxon>
        <taxon>Pterygota</taxon>
        <taxon>Neoptera</taxon>
        <taxon>Polyneoptera</taxon>
        <taxon>Phasmatodea</taxon>
        <taxon>Verophasmatodea</taxon>
        <taxon>Anareolatae</taxon>
        <taxon>Phasmatidae</taxon>
        <taxon>Eurycanthinae</taxon>
        <taxon>Dryococelus</taxon>
    </lineage>
</organism>
<evidence type="ECO:0000313" key="2">
    <source>
        <dbReference type="EMBL" id="KAJ8894130.1"/>
    </source>
</evidence>